<dbReference type="GO" id="GO:0050916">
    <property type="term" value="P:sensory perception of sweet taste"/>
    <property type="evidence" value="ECO:0007669"/>
    <property type="project" value="UniProtKB-ARBA"/>
</dbReference>
<name>M3VK53_IPSTY</name>
<accession>M3VK53</accession>
<evidence type="ECO:0000256" key="1">
    <source>
        <dbReference type="ARBA" id="ARBA00004651"/>
    </source>
</evidence>
<comment type="subcellular location">
    <subcellularLocation>
        <location evidence="1">Cell membrane</location>
        <topology evidence="1">Multi-pass membrane protein</topology>
    </subcellularLocation>
</comment>
<dbReference type="AlphaFoldDB" id="M3VK53"/>
<reference evidence="9" key="1">
    <citation type="journal article" date="2013" name="BMC Genomics">
        <title>Antennal transcriptome analysis of the chemosensory gene families in the tree killing bark beetles, Ips typographus and Dendroctonus ponderosae (Coleoptera: Curculionidae: Scolytinae).</title>
        <authorList>
            <person name="Andersson M.N."/>
            <person name="Grosse-Wilde E."/>
            <person name="Keeling C.I."/>
            <person name="Bengtsson J.M."/>
            <person name="Yuen M.M."/>
            <person name="Li M."/>
            <person name="Hillbur Y."/>
            <person name="Bohlmann J."/>
            <person name="Hansson B.S."/>
            <person name="Schlyter F."/>
        </authorList>
    </citation>
    <scope>NUCLEOTIDE SEQUENCE</scope>
</reference>
<evidence type="ECO:0000256" key="4">
    <source>
        <dbReference type="ARBA" id="ARBA00022692"/>
    </source>
</evidence>
<evidence type="ECO:0000256" key="7">
    <source>
        <dbReference type="ARBA" id="ARBA00023170"/>
    </source>
</evidence>
<evidence type="ECO:0000256" key="3">
    <source>
        <dbReference type="ARBA" id="ARBA00022475"/>
    </source>
</evidence>
<gene>
    <name evidence="9" type="primary">ItypGR4</name>
</gene>
<evidence type="ECO:0000256" key="8">
    <source>
        <dbReference type="SAM" id="Phobius"/>
    </source>
</evidence>
<keyword evidence="5 8" id="KW-1133">Transmembrane helix</keyword>
<keyword evidence="3" id="KW-1003">Cell membrane</keyword>
<dbReference type="EMBL" id="GACR01000045">
    <property type="protein sequence ID" value="JAA74416.1"/>
    <property type="molecule type" value="mRNA"/>
</dbReference>
<dbReference type="GO" id="GO:0005886">
    <property type="term" value="C:plasma membrane"/>
    <property type="evidence" value="ECO:0007669"/>
    <property type="project" value="UniProtKB-SubCell"/>
</dbReference>
<evidence type="ECO:0000256" key="6">
    <source>
        <dbReference type="ARBA" id="ARBA00023136"/>
    </source>
</evidence>
<evidence type="ECO:0000313" key="9">
    <source>
        <dbReference type="EMBL" id="JAA74416.1"/>
    </source>
</evidence>
<evidence type="ECO:0000256" key="2">
    <source>
        <dbReference type="ARBA" id="ARBA00005327"/>
    </source>
</evidence>
<comment type="similarity">
    <text evidence="2">Belongs to the insect chemoreceptor superfamily. Gustatory receptor (GR) family. Gr5a subfamily.</text>
</comment>
<dbReference type="Pfam" id="PF06151">
    <property type="entry name" value="Trehalose_recp"/>
    <property type="match status" value="1"/>
</dbReference>
<sequence length="317" mass="36854">MQFVNIVELNALEFHLEGVLLNLIFLYMAKIWAAFVREWSLIEKSMKYYEGPKNAKIKIVVAMVSIMGIALFEHALVTSQIAWTSIRNNPLSFFNASREYFVHHEFVEVFHFVPYSIWTGLFFKLLIIQKTFIWSFIDVFISTVSICFHCKMVQISRKVARLSAYEEKNCMIWRSTREDYTKLSKLCQIVNSKLRWLIILSFFNNVYHILSQLFNSLKPNDDAMHKIYFCISFTLLILRMTTVCVYAGSICDEQDRLITVLTTAPSGVYNIEVERFIMHLDTFEMALSGSNFFKITKGLLLKISSAIVTLRISVNSV</sequence>
<organism evidence="9">
    <name type="scientific">Ips typographus</name>
    <name type="common">European spruce bark beetle</name>
    <dbReference type="NCBI Taxonomy" id="55986"/>
    <lineage>
        <taxon>Eukaryota</taxon>
        <taxon>Metazoa</taxon>
        <taxon>Ecdysozoa</taxon>
        <taxon>Arthropoda</taxon>
        <taxon>Hexapoda</taxon>
        <taxon>Insecta</taxon>
        <taxon>Pterygota</taxon>
        <taxon>Neoptera</taxon>
        <taxon>Endopterygota</taxon>
        <taxon>Coleoptera</taxon>
        <taxon>Polyphaga</taxon>
        <taxon>Cucujiformia</taxon>
        <taxon>Curculionidae</taxon>
        <taxon>Scolytinae</taxon>
        <taxon>Ips</taxon>
    </lineage>
</organism>
<keyword evidence="6 8" id="KW-0472">Membrane</keyword>
<dbReference type="PANTHER" id="PTHR21421">
    <property type="entry name" value="GUSTATORY RECEPTOR"/>
    <property type="match status" value="1"/>
</dbReference>
<feature type="transmembrane region" description="Helical" evidence="8">
    <location>
        <begin position="194"/>
        <end position="214"/>
    </location>
</feature>
<evidence type="ECO:0000256" key="5">
    <source>
        <dbReference type="ARBA" id="ARBA00022989"/>
    </source>
</evidence>
<keyword evidence="4 8" id="KW-0812">Transmembrane</keyword>
<dbReference type="InterPro" id="IPR009318">
    <property type="entry name" value="Gustatory_rcpt"/>
</dbReference>
<keyword evidence="7 9" id="KW-0675">Receptor</keyword>
<feature type="transmembrane region" description="Helical" evidence="8">
    <location>
        <begin position="57"/>
        <end position="83"/>
    </location>
</feature>
<protein>
    <submittedName>
        <fullName evidence="9">Gustatory receptor 4</fullName>
    </submittedName>
</protein>
<feature type="transmembrane region" description="Helical" evidence="8">
    <location>
        <begin position="132"/>
        <end position="153"/>
    </location>
</feature>
<feature type="transmembrane region" description="Helical" evidence="8">
    <location>
        <begin position="226"/>
        <end position="248"/>
    </location>
</feature>
<proteinExistence type="evidence at transcript level"/>
<dbReference type="GO" id="GO:0008527">
    <property type="term" value="F:taste receptor activity"/>
    <property type="evidence" value="ECO:0007669"/>
    <property type="project" value="InterPro"/>
</dbReference>
<feature type="transmembrane region" description="Helical" evidence="8">
    <location>
        <begin position="19"/>
        <end position="36"/>
    </location>
</feature>
<dbReference type="PANTHER" id="PTHR21421:SF29">
    <property type="entry name" value="GUSTATORY RECEPTOR 5A FOR TREHALOSE-RELATED"/>
    <property type="match status" value="1"/>
</dbReference>